<dbReference type="InParanoid" id="A0A369J764"/>
<feature type="domain" description="Phospholipase/carboxylesterase/thioesterase" evidence="10">
    <location>
        <begin position="28"/>
        <end position="212"/>
    </location>
</feature>
<protein>
    <recommendedName>
        <fullName evidence="3">Acyl-protein thioesterase 1</fullName>
        <ecNumber evidence="2">3.1.2.22</ecNumber>
    </recommendedName>
    <alternativeName>
        <fullName evidence="8">Palmitoyl-protein hydrolase</fullName>
    </alternativeName>
</protein>
<dbReference type="GO" id="GO:0008474">
    <property type="term" value="F:palmitoyl-(protein) hydrolase activity"/>
    <property type="evidence" value="ECO:0007669"/>
    <property type="project" value="UniProtKB-EC"/>
</dbReference>
<dbReference type="GO" id="GO:0005737">
    <property type="term" value="C:cytoplasm"/>
    <property type="evidence" value="ECO:0007669"/>
    <property type="project" value="TreeGrafter"/>
</dbReference>
<evidence type="ECO:0000256" key="7">
    <source>
        <dbReference type="ARBA" id="ARBA00029392"/>
    </source>
</evidence>
<dbReference type="GO" id="GO:0052689">
    <property type="term" value="F:carboxylic ester hydrolase activity"/>
    <property type="evidence" value="ECO:0007669"/>
    <property type="project" value="UniProtKB-KW"/>
</dbReference>
<dbReference type="PANTHER" id="PTHR10655:SF17">
    <property type="entry name" value="LYSOPHOSPHOLIPASE-LIKE PROTEIN 1"/>
    <property type="match status" value="1"/>
</dbReference>
<gene>
    <name evidence="11" type="ORF">Hypma_001096</name>
</gene>
<accession>A0A369J764</accession>
<name>A0A369J764_HYPMA</name>
<dbReference type="EC" id="3.1.2.22" evidence="2"/>
<evidence type="ECO:0000256" key="3">
    <source>
        <dbReference type="ARBA" id="ARBA00014923"/>
    </source>
</evidence>
<keyword evidence="6" id="KW-0443">Lipid metabolism</keyword>
<comment type="caution">
    <text evidence="11">The sequence shown here is derived from an EMBL/GenBank/DDBJ whole genome shotgun (WGS) entry which is preliminary data.</text>
</comment>
<dbReference type="EMBL" id="LUEZ02000110">
    <property type="protein sequence ID" value="RDB17778.1"/>
    <property type="molecule type" value="Genomic_DNA"/>
</dbReference>
<dbReference type="AlphaFoldDB" id="A0A369J764"/>
<dbReference type="STRING" id="39966.A0A369J764"/>
<reference evidence="11" key="1">
    <citation type="submission" date="2018-04" db="EMBL/GenBank/DDBJ databases">
        <title>Whole genome sequencing of Hypsizygus marmoreus.</title>
        <authorList>
            <person name="Choi I.-G."/>
            <person name="Min B."/>
            <person name="Kim J.-G."/>
            <person name="Kim S."/>
            <person name="Oh Y.-L."/>
            <person name="Kong W.-S."/>
            <person name="Park H."/>
            <person name="Jeong J."/>
            <person name="Song E.-S."/>
        </authorList>
    </citation>
    <scope>NUCLEOTIDE SEQUENCE [LARGE SCALE GENOMIC DNA]</scope>
    <source>
        <strain evidence="11">51987-8</strain>
    </source>
</reference>
<dbReference type="FunCoup" id="A0A369J764">
    <property type="interactions" value="368"/>
</dbReference>
<evidence type="ECO:0000259" key="10">
    <source>
        <dbReference type="Pfam" id="PF02230"/>
    </source>
</evidence>
<dbReference type="InterPro" id="IPR029058">
    <property type="entry name" value="AB_hydrolase_fold"/>
</dbReference>
<evidence type="ECO:0000256" key="1">
    <source>
        <dbReference type="ARBA" id="ARBA00006499"/>
    </source>
</evidence>
<dbReference type="OrthoDB" id="3069722at2759"/>
<sequence>MDASLVQTIDDILRARDPNRNLPYDFITIPPRDEHTATVIWLHGLGDTGRGMQYFAEIISKQPGFGHIKWILPHAHRMTVTGGGGTSMNSWFDCLSFDIPNRTEDEPGLYRAVEKINNMISMEEQDSKIPSNRIVVGGISQGSAVSLLTALTTKRPLAGIFVLSGYIPLRKKTKEIASTLASTLPIFWGHGRDDPQVNYKFSLKAAMTLADQLHIPFHESSDRLVPETFAEPKNNVNLRFMTYPDLGHWLCPVEIDDLSIWMEAIIPKSASGSEGQSKEGIQEPVSGA</sequence>
<evidence type="ECO:0000256" key="2">
    <source>
        <dbReference type="ARBA" id="ARBA00012423"/>
    </source>
</evidence>
<dbReference type="PANTHER" id="PTHR10655">
    <property type="entry name" value="LYSOPHOSPHOLIPASE-RELATED"/>
    <property type="match status" value="1"/>
</dbReference>
<keyword evidence="6" id="KW-0276">Fatty acid metabolism</keyword>
<dbReference type="Proteomes" id="UP000076154">
    <property type="component" value="Unassembled WGS sequence"/>
</dbReference>
<dbReference type="GO" id="GO:0006631">
    <property type="term" value="P:fatty acid metabolic process"/>
    <property type="evidence" value="ECO:0007669"/>
    <property type="project" value="UniProtKB-KW"/>
</dbReference>
<keyword evidence="12" id="KW-1185">Reference proteome</keyword>
<proteinExistence type="inferred from homology"/>
<evidence type="ECO:0000256" key="6">
    <source>
        <dbReference type="ARBA" id="ARBA00022832"/>
    </source>
</evidence>
<keyword evidence="4" id="KW-0719">Serine esterase</keyword>
<comment type="similarity">
    <text evidence="1">Belongs to the AB hydrolase superfamily. AB hydrolase 2 family.</text>
</comment>
<dbReference type="InterPro" id="IPR003140">
    <property type="entry name" value="PLipase/COase/thioEstase"/>
</dbReference>
<dbReference type="Pfam" id="PF02230">
    <property type="entry name" value="Abhydrolase_2"/>
    <property type="match status" value="1"/>
</dbReference>
<evidence type="ECO:0000256" key="8">
    <source>
        <dbReference type="ARBA" id="ARBA00031195"/>
    </source>
</evidence>
<comment type="catalytic activity">
    <reaction evidence="9">
        <text>S-hexadecanoyl-L-cysteinyl-[protein] + H2O = L-cysteinyl-[protein] + hexadecanoate + H(+)</text>
        <dbReference type="Rhea" id="RHEA:19233"/>
        <dbReference type="Rhea" id="RHEA-COMP:10131"/>
        <dbReference type="Rhea" id="RHEA-COMP:11032"/>
        <dbReference type="ChEBI" id="CHEBI:7896"/>
        <dbReference type="ChEBI" id="CHEBI:15377"/>
        <dbReference type="ChEBI" id="CHEBI:15378"/>
        <dbReference type="ChEBI" id="CHEBI:29950"/>
        <dbReference type="ChEBI" id="CHEBI:74151"/>
        <dbReference type="EC" id="3.1.2.22"/>
    </reaction>
</comment>
<keyword evidence="5" id="KW-0378">Hydrolase</keyword>
<dbReference type="SUPFAM" id="SSF53474">
    <property type="entry name" value="alpha/beta-Hydrolases"/>
    <property type="match status" value="1"/>
</dbReference>
<evidence type="ECO:0000313" key="12">
    <source>
        <dbReference type="Proteomes" id="UP000076154"/>
    </source>
</evidence>
<evidence type="ECO:0000256" key="4">
    <source>
        <dbReference type="ARBA" id="ARBA00022487"/>
    </source>
</evidence>
<evidence type="ECO:0000313" key="11">
    <source>
        <dbReference type="EMBL" id="RDB17778.1"/>
    </source>
</evidence>
<dbReference type="InterPro" id="IPR050565">
    <property type="entry name" value="LYPA1-2/EST-like"/>
</dbReference>
<comment type="function">
    <text evidence="7">Hydrolyzes fatty acids from S-acylated cysteine residues in proteins with a strong preference for palmitoylated G-alpha proteins over other acyl substrates. Mediates the deacylation of G-alpha proteins such as GPA1 in vivo, but has weak or no activity toward palmitoylated Ras proteins. Has weak lysophospholipase activity in vitro; however such activity may not exist in vivo.</text>
</comment>
<evidence type="ECO:0000256" key="5">
    <source>
        <dbReference type="ARBA" id="ARBA00022801"/>
    </source>
</evidence>
<evidence type="ECO:0000256" key="9">
    <source>
        <dbReference type="ARBA" id="ARBA00047337"/>
    </source>
</evidence>
<organism evidence="11 12">
    <name type="scientific">Hypsizygus marmoreus</name>
    <name type="common">White beech mushroom</name>
    <name type="synonym">Agaricus marmoreus</name>
    <dbReference type="NCBI Taxonomy" id="39966"/>
    <lineage>
        <taxon>Eukaryota</taxon>
        <taxon>Fungi</taxon>
        <taxon>Dikarya</taxon>
        <taxon>Basidiomycota</taxon>
        <taxon>Agaricomycotina</taxon>
        <taxon>Agaricomycetes</taxon>
        <taxon>Agaricomycetidae</taxon>
        <taxon>Agaricales</taxon>
        <taxon>Tricholomatineae</taxon>
        <taxon>Lyophyllaceae</taxon>
        <taxon>Hypsizygus</taxon>
    </lineage>
</organism>
<dbReference type="Gene3D" id="3.40.50.1820">
    <property type="entry name" value="alpha/beta hydrolase"/>
    <property type="match status" value="1"/>
</dbReference>